<evidence type="ECO:0000313" key="2">
    <source>
        <dbReference type="EMBL" id="EGF56070.1"/>
    </source>
</evidence>
<protein>
    <submittedName>
        <fullName evidence="2">Uncharacterized protein</fullName>
    </submittedName>
</protein>
<keyword evidence="1" id="KW-0472">Membrane</keyword>
<dbReference type="EMBL" id="AFBN01000047">
    <property type="protein sequence ID" value="EGF56070.1"/>
    <property type="molecule type" value="Genomic_DNA"/>
</dbReference>
<gene>
    <name evidence="2" type="ORF">HMPREF9446_02472</name>
</gene>
<keyword evidence="1" id="KW-1133">Transmembrane helix</keyword>
<reference evidence="2 3" key="1">
    <citation type="submission" date="2011-02" db="EMBL/GenBank/DDBJ databases">
        <authorList>
            <person name="Weinstock G."/>
            <person name="Sodergren E."/>
            <person name="Clifton S."/>
            <person name="Fulton L."/>
            <person name="Fulton B."/>
            <person name="Courtney L."/>
            <person name="Fronick C."/>
            <person name="Harrison M."/>
            <person name="Strong C."/>
            <person name="Farmer C."/>
            <person name="Delahaunty K."/>
            <person name="Markovic C."/>
            <person name="Hall O."/>
            <person name="Minx P."/>
            <person name="Tomlinson C."/>
            <person name="Mitreva M."/>
            <person name="Hou S."/>
            <person name="Chen J."/>
            <person name="Wollam A."/>
            <person name="Pepin K.H."/>
            <person name="Johnson M."/>
            <person name="Bhonagiri V."/>
            <person name="Zhang X."/>
            <person name="Suruliraj S."/>
            <person name="Warren W."/>
            <person name="Chinwalla A."/>
            <person name="Mardis E.R."/>
            <person name="Wilson R.K."/>
        </authorList>
    </citation>
    <scope>NUCLEOTIDE SEQUENCE [LARGE SCALE GENOMIC DNA]</scope>
    <source>
        <strain evidence="2 3">YIT 12057</strain>
    </source>
</reference>
<dbReference type="STRING" id="763034.HMPREF9446_02472"/>
<dbReference type="Proteomes" id="UP000003416">
    <property type="component" value="Unassembled WGS sequence"/>
</dbReference>
<accession>F3PUJ9</accession>
<dbReference type="AlphaFoldDB" id="F3PUJ9"/>
<name>F3PUJ9_9BACE</name>
<comment type="caution">
    <text evidence="2">The sequence shown here is derived from an EMBL/GenBank/DDBJ whole genome shotgun (WGS) entry which is preliminary data.</text>
</comment>
<sequence>MGLSWLLNNMKKKILELLLLVVIVISVCICYYLILFYLLLGVYLYLAYKKITQLRSNYPSWEIFNQNLKRNYDFAIIGGSSAYMTVRKHSINKNFMNWTLPEQHFLMCFQCIKHYFGILKKHGKVYILISEKELLLQDKRICLPFHRTIFHPWLYERIALWRICIFSPLWILKCYGVRTFSMYVKHKCNADNNMKIIEDIALFLKERDLDLILVPLKTSESLMNFAKKYKNIQVKCLNDFLKQCGC</sequence>
<dbReference type="HOGENOM" id="CLU_1127313_0_0_10"/>
<organism evidence="2 3">
    <name type="scientific">Bacteroides fluxus YIT 12057</name>
    <dbReference type="NCBI Taxonomy" id="763034"/>
    <lineage>
        <taxon>Bacteria</taxon>
        <taxon>Pseudomonadati</taxon>
        <taxon>Bacteroidota</taxon>
        <taxon>Bacteroidia</taxon>
        <taxon>Bacteroidales</taxon>
        <taxon>Bacteroidaceae</taxon>
        <taxon>Bacteroides</taxon>
    </lineage>
</organism>
<keyword evidence="1" id="KW-0812">Transmembrane</keyword>
<evidence type="ECO:0000256" key="1">
    <source>
        <dbReference type="SAM" id="Phobius"/>
    </source>
</evidence>
<keyword evidence="3" id="KW-1185">Reference proteome</keyword>
<proteinExistence type="predicted"/>
<feature type="transmembrane region" description="Helical" evidence="1">
    <location>
        <begin position="20"/>
        <end position="46"/>
    </location>
</feature>
<evidence type="ECO:0000313" key="3">
    <source>
        <dbReference type="Proteomes" id="UP000003416"/>
    </source>
</evidence>